<organism evidence="1 2">
    <name type="scientific">Xylaria curta</name>
    <dbReference type="NCBI Taxonomy" id="42375"/>
    <lineage>
        <taxon>Eukaryota</taxon>
        <taxon>Fungi</taxon>
        <taxon>Dikarya</taxon>
        <taxon>Ascomycota</taxon>
        <taxon>Pezizomycotina</taxon>
        <taxon>Sordariomycetes</taxon>
        <taxon>Xylariomycetidae</taxon>
        <taxon>Xylariales</taxon>
        <taxon>Xylariaceae</taxon>
        <taxon>Xylaria</taxon>
    </lineage>
</organism>
<comment type="caution">
    <text evidence="1">The sequence shown here is derived from an EMBL/GenBank/DDBJ whole genome shotgun (WGS) entry which is preliminary data.</text>
</comment>
<sequence length="182" mass="19540">MGPSGSARPRSGAVEYIAQKWLDPAPPDRLSYPVADQADFLSLPPPSVRTGTCRKSGLAVSRVERALATHQTPHKRSLAATPSPAWAAGVDNGAVSPDNVLGALLDNDMAYAIEDGVDDRILTTWGLAGGGNINDEEEEGISDLLTRDDNAQMKGQHMIHNAKWPQSCIWLTSVHFRLSLCV</sequence>
<protein>
    <submittedName>
        <fullName evidence="1">Uncharacterized protein</fullName>
    </submittedName>
</protein>
<dbReference type="Proteomes" id="UP001143856">
    <property type="component" value="Unassembled WGS sequence"/>
</dbReference>
<evidence type="ECO:0000313" key="1">
    <source>
        <dbReference type="EMBL" id="KAJ2995081.1"/>
    </source>
</evidence>
<name>A0ACC1PLN7_9PEZI</name>
<dbReference type="EMBL" id="JAPDGR010000147">
    <property type="protein sequence ID" value="KAJ2995081.1"/>
    <property type="molecule type" value="Genomic_DNA"/>
</dbReference>
<gene>
    <name evidence="1" type="ORF">NUW58_g1371</name>
</gene>
<evidence type="ECO:0000313" key="2">
    <source>
        <dbReference type="Proteomes" id="UP001143856"/>
    </source>
</evidence>
<keyword evidence="2" id="KW-1185">Reference proteome</keyword>
<accession>A0ACC1PLN7</accession>
<proteinExistence type="predicted"/>
<reference evidence="1" key="1">
    <citation type="submission" date="2022-10" db="EMBL/GenBank/DDBJ databases">
        <title>Genome Sequence of Xylaria curta.</title>
        <authorList>
            <person name="Buettner E."/>
        </authorList>
    </citation>
    <scope>NUCLEOTIDE SEQUENCE</scope>
    <source>
        <strain evidence="1">Babe10</strain>
    </source>
</reference>